<dbReference type="PANTHER" id="PTHR43674">
    <property type="entry name" value="NITRILASE C965.09-RELATED"/>
    <property type="match status" value="1"/>
</dbReference>
<dbReference type="InterPro" id="IPR003010">
    <property type="entry name" value="C-N_Hydrolase"/>
</dbReference>
<evidence type="ECO:0000256" key="1">
    <source>
        <dbReference type="ARBA" id="ARBA00010613"/>
    </source>
</evidence>
<gene>
    <name evidence="4" type="ORF">RM698_21740</name>
</gene>
<dbReference type="Gene3D" id="3.60.110.10">
    <property type="entry name" value="Carbon-nitrogen hydrolase"/>
    <property type="match status" value="1"/>
</dbReference>
<dbReference type="EMBL" id="JAVRET010000056">
    <property type="protein sequence ID" value="MDT0411654.1"/>
    <property type="molecule type" value="Genomic_DNA"/>
</dbReference>
<organism evidence="4 5">
    <name type="scientific">Streptomyces evansiae</name>
    <dbReference type="NCBI Taxonomy" id="3075535"/>
    <lineage>
        <taxon>Bacteria</taxon>
        <taxon>Bacillati</taxon>
        <taxon>Actinomycetota</taxon>
        <taxon>Actinomycetes</taxon>
        <taxon>Kitasatosporales</taxon>
        <taxon>Streptomycetaceae</taxon>
        <taxon>Streptomyces</taxon>
    </lineage>
</organism>
<dbReference type="InterPro" id="IPR001110">
    <property type="entry name" value="UPF0012_CS"/>
</dbReference>
<evidence type="ECO:0000313" key="4">
    <source>
        <dbReference type="EMBL" id="MDT0411654.1"/>
    </source>
</evidence>
<dbReference type="GO" id="GO:0016787">
    <property type="term" value="F:hydrolase activity"/>
    <property type="evidence" value="ECO:0007669"/>
    <property type="project" value="UniProtKB-KW"/>
</dbReference>
<evidence type="ECO:0000256" key="2">
    <source>
        <dbReference type="ARBA" id="ARBA00022801"/>
    </source>
</evidence>
<dbReference type="InterPro" id="IPR036526">
    <property type="entry name" value="C-N_Hydrolase_sf"/>
</dbReference>
<feature type="domain" description="CN hydrolase" evidence="3">
    <location>
        <begin position="11"/>
        <end position="264"/>
    </location>
</feature>
<accession>A0ABU2R4M8</accession>
<dbReference type="PROSITE" id="PS01227">
    <property type="entry name" value="UPF0012"/>
    <property type="match status" value="1"/>
</dbReference>
<protein>
    <submittedName>
        <fullName evidence="4">Carbon-nitrogen hydrolase family protein</fullName>
    </submittedName>
</protein>
<evidence type="ECO:0000259" key="3">
    <source>
        <dbReference type="PROSITE" id="PS50263"/>
    </source>
</evidence>
<name>A0ABU2R4M8_9ACTN</name>
<dbReference type="InterPro" id="IPR050345">
    <property type="entry name" value="Aliph_Amidase/BUP"/>
</dbReference>
<dbReference type="PANTHER" id="PTHR43674:SF2">
    <property type="entry name" value="BETA-UREIDOPROPIONASE"/>
    <property type="match status" value="1"/>
</dbReference>
<evidence type="ECO:0000313" key="5">
    <source>
        <dbReference type="Proteomes" id="UP001183610"/>
    </source>
</evidence>
<proteinExistence type="inferred from homology"/>
<dbReference type="Proteomes" id="UP001183610">
    <property type="component" value="Unassembled WGS sequence"/>
</dbReference>
<sequence length="286" mass="29592">MPLSVPPAPPLRLALAQSSGTPGDVHANLDALDALAARAASSGAHLLVTPELFLSGYAPEHRSPAETGVAGSRSEPDAPPLAALALEEAEAAAELGALARRHGLAVLAGYPERAGSATYNSALLAGPDGAPLAAYRKTHLYGPYERAVFTAGDRAVVQAELHGVRLGVLICYDVEFPENVRAHADAGTEVLLVPTALLAPYDFVARSLVPVRAFESQLHIAYVNRTGPEGGFDFVGLSCLAAPDGTAPARAGAGPELLLAEADPALLATSRAANPYLADRRTDLYR</sequence>
<dbReference type="RefSeq" id="WP_010263354.1">
    <property type="nucleotide sequence ID" value="NZ_JAVRET010000056.1"/>
</dbReference>
<keyword evidence="5" id="KW-1185">Reference proteome</keyword>
<dbReference type="InterPro" id="IPR044083">
    <property type="entry name" value="RamA-like"/>
</dbReference>
<dbReference type="SUPFAM" id="SSF56317">
    <property type="entry name" value="Carbon-nitrogen hydrolase"/>
    <property type="match status" value="1"/>
</dbReference>
<comment type="similarity">
    <text evidence="1">Belongs to the carbon-nitrogen hydrolase superfamily. NIT1/NIT2 family.</text>
</comment>
<keyword evidence="2 4" id="KW-0378">Hydrolase</keyword>
<dbReference type="PROSITE" id="PS50263">
    <property type="entry name" value="CN_HYDROLASE"/>
    <property type="match status" value="1"/>
</dbReference>
<comment type="caution">
    <text evidence="4">The sequence shown here is derived from an EMBL/GenBank/DDBJ whole genome shotgun (WGS) entry which is preliminary data.</text>
</comment>
<reference evidence="5" key="1">
    <citation type="submission" date="2023-07" db="EMBL/GenBank/DDBJ databases">
        <title>30 novel species of actinomycetes from the DSMZ collection.</title>
        <authorList>
            <person name="Nouioui I."/>
        </authorList>
    </citation>
    <scope>NUCLEOTIDE SEQUENCE [LARGE SCALE GENOMIC DNA]</scope>
    <source>
        <strain evidence="5">DSM 41979</strain>
    </source>
</reference>
<dbReference type="Pfam" id="PF00795">
    <property type="entry name" value="CN_hydrolase"/>
    <property type="match status" value="1"/>
</dbReference>
<dbReference type="CDD" id="cd07576">
    <property type="entry name" value="R-amidase_like"/>
    <property type="match status" value="1"/>
</dbReference>